<dbReference type="GeneID" id="69483962"/>
<gene>
    <name evidence="1" type="ORF">M136_5057</name>
</gene>
<evidence type="ECO:0000313" key="2">
    <source>
        <dbReference type="Proteomes" id="UP000022082"/>
    </source>
</evidence>
<dbReference type="PATRIC" id="fig|1339327.3.peg.317"/>
<organism evidence="1 2">
    <name type="scientific">Bacteroides fragilis str. S36L11</name>
    <dbReference type="NCBI Taxonomy" id="1339327"/>
    <lineage>
        <taxon>Bacteria</taxon>
        <taxon>Pseudomonadati</taxon>
        <taxon>Bacteroidota</taxon>
        <taxon>Bacteroidia</taxon>
        <taxon>Bacteroidales</taxon>
        <taxon>Bacteroidaceae</taxon>
        <taxon>Bacteroides</taxon>
    </lineage>
</organism>
<dbReference type="Proteomes" id="UP000022082">
    <property type="component" value="Unassembled WGS sequence"/>
</dbReference>
<dbReference type="AlphaFoldDB" id="A0A015XAU8"/>
<dbReference type="EMBL" id="JGDJ01000062">
    <property type="protein sequence ID" value="EXZ31190.1"/>
    <property type="molecule type" value="Genomic_DNA"/>
</dbReference>
<proteinExistence type="predicted"/>
<protein>
    <submittedName>
        <fullName evidence="1">Uncharacterized protein</fullName>
    </submittedName>
</protein>
<name>A0A015XAU8_BACFG</name>
<dbReference type="RefSeq" id="WP_005868799.1">
    <property type="nucleotide sequence ID" value="NZ_JGDJ01000062.1"/>
</dbReference>
<comment type="caution">
    <text evidence="1">The sequence shown here is derived from an EMBL/GenBank/DDBJ whole genome shotgun (WGS) entry which is preliminary data.</text>
</comment>
<sequence>MSTYSYKNPKFINSPKGVVEVVEVIYDGKDDPAYSLAIIKWENTYKLGIRWNIAYSEWDDYRKQNGQDECIGNPQSRGIPTWFVLPDDMMFSEKFSGAMQRLDELRKGK</sequence>
<evidence type="ECO:0000313" key="1">
    <source>
        <dbReference type="EMBL" id="EXZ31190.1"/>
    </source>
</evidence>
<reference evidence="1 2" key="1">
    <citation type="submission" date="2014-02" db="EMBL/GenBank/DDBJ databases">
        <authorList>
            <person name="Sears C."/>
            <person name="Carroll K."/>
            <person name="Sack B.R."/>
            <person name="Qadri F."/>
            <person name="Myers L.L."/>
            <person name="Chung G.-T."/>
            <person name="Escheverria P."/>
            <person name="Fraser C.M."/>
            <person name="Sadzewicz L."/>
            <person name="Shefchek K.A."/>
            <person name="Tallon L."/>
            <person name="Das S.P."/>
            <person name="Daugherty S."/>
            <person name="Mongodin E.F."/>
        </authorList>
    </citation>
    <scope>NUCLEOTIDE SEQUENCE [LARGE SCALE GENOMIC DNA]</scope>
    <source>
        <strain evidence="1 2">S36L11</strain>
    </source>
</reference>
<accession>A0A015XAU8</accession>